<gene>
    <name evidence="2" type="ORF">ARMSODRAFT_980053</name>
</gene>
<sequence length="279" mass="32006">METNPRGTALHLQKHYIYNLSLAVAYSDNLGAESLGRWIFVKRTRGPEEVASLRFVRAHTSIPVPRVFGTLNFWGKSYAFMQRLPGKDILQARWGRFTDSEKLNIHTQLRGFVEELRAIPPPQSPAICSVLRGPVRDYRLCTDGPHGPYADEAEMNFQLRLGVPFDDIRRAFCNGPPQRAEDIIESHSRRHPLVYTHSDLARHNIMVDNGEVTGTVDWECSGWYPSHWEYLKALFTEPCDIEWRMGIHNFLTPFQFEANVDAGFGWGSPKWKCDLAHSH</sequence>
<dbReference type="PANTHER" id="PTHR21310:SF55">
    <property type="entry name" value="AMINOGLYCOSIDE PHOSPHOTRANSFERASE DOMAIN-CONTAINING PROTEIN"/>
    <property type="match status" value="1"/>
</dbReference>
<evidence type="ECO:0000313" key="3">
    <source>
        <dbReference type="Proteomes" id="UP000218334"/>
    </source>
</evidence>
<evidence type="ECO:0000259" key="1">
    <source>
        <dbReference type="Pfam" id="PF01636"/>
    </source>
</evidence>
<dbReference type="InterPro" id="IPR011009">
    <property type="entry name" value="Kinase-like_dom_sf"/>
</dbReference>
<protein>
    <recommendedName>
        <fullName evidence="1">Aminoglycoside phosphotransferase domain-containing protein</fullName>
    </recommendedName>
</protein>
<dbReference type="SUPFAM" id="SSF56112">
    <property type="entry name" value="Protein kinase-like (PK-like)"/>
    <property type="match status" value="1"/>
</dbReference>
<keyword evidence="3" id="KW-1185">Reference proteome</keyword>
<dbReference type="InterPro" id="IPR051678">
    <property type="entry name" value="AGP_Transferase"/>
</dbReference>
<organism evidence="2 3">
    <name type="scientific">Armillaria solidipes</name>
    <dbReference type="NCBI Taxonomy" id="1076256"/>
    <lineage>
        <taxon>Eukaryota</taxon>
        <taxon>Fungi</taxon>
        <taxon>Dikarya</taxon>
        <taxon>Basidiomycota</taxon>
        <taxon>Agaricomycotina</taxon>
        <taxon>Agaricomycetes</taxon>
        <taxon>Agaricomycetidae</taxon>
        <taxon>Agaricales</taxon>
        <taxon>Marasmiineae</taxon>
        <taxon>Physalacriaceae</taxon>
        <taxon>Armillaria</taxon>
    </lineage>
</organism>
<dbReference type="Pfam" id="PF01636">
    <property type="entry name" value="APH"/>
    <property type="match status" value="1"/>
</dbReference>
<proteinExistence type="predicted"/>
<reference evidence="3" key="1">
    <citation type="journal article" date="2017" name="Nat. Ecol. Evol.">
        <title>Genome expansion and lineage-specific genetic innovations in the forest pathogenic fungi Armillaria.</title>
        <authorList>
            <person name="Sipos G."/>
            <person name="Prasanna A.N."/>
            <person name="Walter M.C."/>
            <person name="O'Connor E."/>
            <person name="Balint B."/>
            <person name="Krizsan K."/>
            <person name="Kiss B."/>
            <person name="Hess J."/>
            <person name="Varga T."/>
            <person name="Slot J."/>
            <person name="Riley R."/>
            <person name="Boka B."/>
            <person name="Rigling D."/>
            <person name="Barry K."/>
            <person name="Lee J."/>
            <person name="Mihaltcheva S."/>
            <person name="LaButti K."/>
            <person name="Lipzen A."/>
            <person name="Waldron R."/>
            <person name="Moloney N.M."/>
            <person name="Sperisen C."/>
            <person name="Kredics L."/>
            <person name="Vagvoelgyi C."/>
            <person name="Patrignani A."/>
            <person name="Fitzpatrick D."/>
            <person name="Nagy I."/>
            <person name="Doyle S."/>
            <person name="Anderson J.B."/>
            <person name="Grigoriev I.V."/>
            <person name="Gueldener U."/>
            <person name="Muensterkoetter M."/>
            <person name="Nagy L.G."/>
        </authorList>
    </citation>
    <scope>NUCLEOTIDE SEQUENCE [LARGE SCALE GENOMIC DNA]</scope>
    <source>
        <strain evidence="3">28-4</strain>
    </source>
</reference>
<feature type="domain" description="Aminoglycoside phosphotransferase" evidence="1">
    <location>
        <begin position="46"/>
        <end position="245"/>
    </location>
</feature>
<dbReference type="PANTHER" id="PTHR21310">
    <property type="entry name" value="AMINOGLYCOSIDE PHOSPHOTRANSFERASE-RELATED-RELATED"/>
    <property type="match status" value="1"/>
</dbReference>
<evidence type="ECO:0000313" key="2">
    <source>
        <dbReference type="EMBL" id="PBK63408.1"/>
    </source>
</evidence>
<dbReference type="Proteomes" id="UP000218334">
    <property type="component" value="Unassembled WGS sequence"/>
</dbReference>
<dbReference type="CDD" id="cd05120">
    <property type="entry name" value="APH_ChoK_like"/>
    <property type="match status" value="1"/>
</dbReference>
<dbReference type="AlphaFoldDB" id="A0A2H3BBJ5"/>
<dbReference type="EMBL" id="KZ293459">
    <property type="protein sequence ID" value="PBK63408.1"/>
    <property type="molecule type" value="Genomic_DNA"/>
</dbReference>
<dbReference type="Gene3D" id="3.90.1200.10">
    <property type="match status" value="1"/>
</dbReference>
<dbReference type="STRING" id="1076256.A0A2H3BBJ5"/>
<name>A0A2H3BBJ5_9AGAR</name>
<dbReference type="InterPro" id="IPR002575">
    <property type="entry name" value="Aminoglycoside_PTrfase"/>
</dbReference>
<accession>A0A2H3BBJ5</accession>